<proteinExistence type="predicted"/>
<reference evidence="2" key="1">
    <citation type="journal article" date="2014" name="Int. J. Syst. Evol. Microbiol.">
        <title>Complete genome sequence of Corynebacterium casei LMG S-19264T (=DSM 44701T), isolated from a smear-ripened cheese.</title>
        <authorList>
            <consortium name="US DOE Joint Genome Institute (JGI-PGF)"/>
            <person name="Walter F."/>
            <person name="Albersmeier A."/>
            <person name="Kalinowski J."/>
            <person name="Ruckert C."/>
        </authorList>
    </citation>
    <scope>NUCLEOTIDE SEQUENCE</scope>
    <source>
        <strain evidence="2">CGMCC 1.12827</strain>
    </source>
</reference>
<keyword evidence="1" id="KW-1133">Transmembrane helix</keyword>
<reference evidence="2" key="2">
    <citation type="submission" date="2020-09" db="EMBL/GenBank/DDBJ databases">
        <authorList>
            <person name="Sun Q."/>
            <person name="Zhou Y."/>
        </authorList>
    </citation>
    <scope>NUCLEOTIDE SEQUENCE</scope>
    <source>
        <strain evidence="2">CGMCC 1.12827</strain>
    </source>
</reference>
<comment type="caution">
    <text evidence="2">The sequence shown here is derived from an EMBL/GenBank/DDBJ whole genome shotgun (WGS) entry which is preliminary data.</text>
</comment>
<name>A0A916WQQ2_9ACTN</name>
<dbReference type="EMBL" id="BMGC01000004">
    <property type="protein sequence ID" value="GGB23587.1"/>
    <property type="molecule type" value="Genomic_DNA"/>
</dbReference>
<keyword evidence="1" id="KW-0472">Membrane</keyword>
<dbReference type="Proteomes" id="UP000621454">
    <property type="component" value="Unassembled WGS sequence"/>
</dbReference>
<evidence type="ECO:0000313" key="2">
    <source>
        <dbReference type="EMBL" id="GGB23587.1"/>
    </source>
</evidence>
<feature type="transmembrane region" description="Helical" evidence="1">
    <location>
        <begin position="84"/>
        <end position="102"/>
    </location>
</feature>
<feature type="transmembrane region" description="Helical" evidence="1">
    <location>
        <begin position="114"/>
        <end position="132"/>
    </location>
</feature>
<organism evidence="2 3">
    <name type="scientific">Gordonia jinhuaensis</name>
    <dbReference type="NCBI Taxonomy" id="1517702"/>
    <lineage>
        <taxon>Bacteria</taxon>
        <taxon>Bacillati</taxon>
        <taxon>Actinomycetota</taxon>
        <taxon>Actinomycetes</taxon>
        <taxon>Mycobacteriales</taxon>
        <taxon>Gordoniaceae</taxon>
        <taxon>Gordonia</taxon>
    </lineage>
</organism>
<gene>
    <name evidence="2" type="ORF">GCM10011489_09840</name>
</gene>
<evidence type="ECO:0008006" key="4">
    <source>
        <dbReference type="Google" id="ProtNLM"/>
    </source>
</evidence>
<dbReference type="AlphaFoldDB" id="A0A916WQQ2"/>
<evidence type="ECO:0000313" key="3">
    <source>
        <dbReference type="Proteomes" id="UP000621454"/>
    </source>
</evidence>
<accession>A0A916WQQ2</accession>
<keyword evidence="3" id="KW-1185">Reference proteome</keyword>
<keyword evidence="1" id="KW-0812">Transmembrane</keyword>
<evidence type="ECO:0000256" key="1">
    <source>
        <dbReference type="SAM" id="Phobius"/>
    </source>
</evidence>
<protein>
    <recommendedName>
        <fullName evidence="4">Facilitated glucose transporter</fullName>
    </recommendedName>
</protein>
<feature type="transmembrane region" description="Helical" evidence="1">
    <location>
        <begin position="57"/>
        <end position="77"/>
    </location>
</feature>
<feature type="transmembrane region" description="Helical" evidence="1">
    <location>
        <begin position="25"/>
        <end position="45"/>
    </location>
</feature>
<sequence>MGVEGSSRRRGAGRTPGPARGPGEAIWLTMLLVDGFIVGLLSVVFLDVYVGSTPVPLSAVIGGLVNGVLVYLAALFTPDTRLRLLPVAGWVIAAIVALAPGPGGDVLVVGDWRVLLWVVLGVMVPVGMIWSGRLPEPR</sequence>